<dbReference type="OrthoDB" id="783093at2"/>
<dbReference type="PANTHER" id="PTHR37422:SF13">
    <property type="entry name" value="LIPOPOLYSACCHARIDE BIOSYNTHESIS PROTEIN PA4999-RELATED"/>
    <property type="match status" value="1"/>
</dbReference>
<comment type="caution">
    <text evidence="8">The sequence shown here is derived from an EMBL/GenBank/DDBJ whole genome shotgun (WGS) entry which is preliminary data.</text>
</comment>
<dbReference type="Proteomes" id="UP000622648">
    <property type="component" value="Unassembled WGS sequence"/>
</dbReference>
<accession>A0A4R2H4R3</accession>
<proteinExistence type="predicted"/>
<protein>
    <submittedName>
        <fullName evidence="8">O-antigen ligase-like membrane protein</fullName>
    </submittedName>
</protein>
<dbReference type="EMBL" id="SLWO01000008">
    <property type="protein sequence ID" value="TCO20693.1"/>
    <property type="molecule type" value="Genomic_DNA"/>
</dbReference>
<comment type="subcellular location">
    <subcellularLocation>
        <location evidence="1">Membrane</location>
        <topology evidence="1">Multi-pass membrane protein</topology>
    </subcellularLocation>
</comment>
<evidence type="ECO:0000313" key="10">
    <source>
        <dbReference type="Proteomes" id="UP000622648"/>
    </source>
</evidence>
<keyword evidence="8" id="KW-0436">Ligase</keyword>
<evidence type="ECO:0000256" key="3">
    <source>
        <dbReference type="ARBA" id="ARBA00022989"/>
    </source>
</evidence>
<reference evidence="7" key="4">
    <citation type="submission" date="2024-05" db="EMBL/GenBank/DDBJ databases">
        <authorList>
            <person name="Sun Q."/>
            <person name="Zhou Y."/>
        </authorList>
    </citation>
    <scope>NUCLEOTIDE SEQUENCE</scope>
    <source>
        <strain evidence="7">CGMCC 1.15644</strain>
    </source>
</reference>
<feature type="transmembrane region" description="Helical" evidence="5">
    <location>
        <begin position="452"/>
        <end position="471"/>
    </location>
</feature>
<keyword evidence="2 5" id="KW-0812">Transmembrane</keyword>
<evidence type="ECO:0000256" key="1">
    <source>
        <dbReference type="ARBA" id="ARBA00004141"/>
    </source>
</evidence>
<keyword evidence="4 5" id="KW-0472">Membrane</keyword>
<feature type="transmembrane region" description="Helical" evidence="5">
    <location>
        <begin position="178"/>
        <end position="198"/>
    </location>
</feature>
<dbReference type="GO" id="GO:0016020">
    <property type="term" value="C:membrane"/>
    <property type="evidence" value="ECO:0007669"/>
    <property type="project" value="UniProtKB-SubCell"/>
</dbReference>
<feature type="transmembrane region" description="Helical" evidence="5">
    <location>
        <begin position="430"/>
        <end position="446"/>
    </location>
</feature>
<reference evidence="7" key="1">
    <citation type="journal article" date="2014" name="Int. J. Syst. Evol. Microbiol.">
        <title>Complete genome of a new Firmicutes species belonging to the dominant human colonic microbiota ('Ruminococcus bicirculans') reveals two chromosomes and a selective capacity to utilize plant glucans.</title>
        <authorList>
            <consortium name="NISC Comparative Sequencing Program"/>
            <person name="Wegmann U."/>
            <person name="Louis P."/>
            <person name="Goesmann A."/>
            <person name="Henrissat B."/>
            <person name="Duncan S.H."/>
            <person name="Flint H.J."/>
        </authorList>
    </citation>
    <scope>NUCLEOTIDE SEQUENCE</scope>
    <source>
        <strain evidence="7">CGMCC 1.15644</strain>
    </source>
</reference>
<sequence>MLETLNTWLIDNKKKIIFFIIAMCLSIVVAGSISKFGFLGPLCAVAVAGLGTFLVSAFKDPRLAFWAYFAYCFCLGFLVKTFLQIPVGLALEAILLLTWCSILINMNKFNWQNLKNDHVLLSVVWFGISFLQILNPNSGSLVAWFNELRFVALSWLLIAPLVFLMFNRPSDLNRFITFILFFSAVACLYGVKQLYFGLTSGEQQWMGMGNEVTHMIKGKLRVFSIYSDAGQFGASQAIMAVISMTLLTGPFSFGKKIIFALATLLFIYGMAISGTRGALFALAAGVATSLFLSKNFKVLFIGILFSVSGFVVLKYTTIGENIFQISRLRSALNPEDASFKVRLDNQVKLKSILKDLPFGAGLGMSGMNGTTYNADKAIANIQPDSYWVKVWAMYGIVGLIIWFAITSYIIGKCSGIVWKIHDPRLKAKMIALTAGTVACFICSYGNEVMNGMPSSVIMFMSWSFVYIAPWLDKKLKQTGSDGTDHN</sequence>
<evidence type="ECO:0000313" key="9">
    <source>
        <dbReference type="Proteomes" id="UP000295684"/>
    </source>
</evidence>
<dbReference type="GO" id="GO:0016874">
    <property type="term" value="F:ligase activity"/>
    <property type="evidence" value="ECO:0007669"/>
    <property type="project" value="UniProtKB-KW"/>
</dbReference>
<feature type="transmembrane region" description="Helical" evidence="5">
    <location>
        <begin position="148"/>
        <end position="166"/>
    </location>
</feature>
<keyword evidence="3 5" id="KW-1133">Transmembrane helix</keyword>
<evidence type="ECO:0000259" key="6">
    <source>
        <dbReference type="Pfam" id="PF04932"/>
    </source>
</evidence>
<feature type="transmembrane region" description="Helical" evidence="5">
    <location>
        <begin position="257"/>
        <end position="286"/>
    </location>
</feature>
<name>A0A4R2H4R3_9SPHI</name>
<evidence type="ECO:0000256" key="2">
    <source>
        <dbReference type="ARBA" id="ARBA00022692"/>
    </source>
</evidence>
<evidence type="ECO:0000256" key="5">
    <source>
        <dbReference type="SAM" id="Phobius"/>
    </source>
</evidence>
<feature type="transmembrane region" description="Helical" evidence="5">
    <location>
        <begin position="39"/>
        <end position="58"/>
    </location>
</feature>
<feature type="domain" description="O-antigen ligase-related" evidence="6">
    <location>
        <begin position="262"/>
        <end position="403"/>
    </location>
</feature>
<dbReference type="Proteomes" id="UP000295684">
    <property type="component" value="Unassembled WGS sequence"/>
</dbReference>
<dbReference type="PANTHER" id="PTHR37422">
    <property type="entry name" value="TEICHURONIC ACID BIOSYNTHESIS PROTEIN TUAE"/>
    <property type="match status" value="1"/>
</dbReference>
<evidence type="ECO:0000313" key="7">
    <source>
        <dbReference type="EMBL" id="GGE67363.1"/>
    </source>
</evidence>
<organism evidence="8 9">
    <name type="scientific">Pedobacter psychrotolerans</name>
    <dbReference type="NCBI Taxonomy" id="1843235"/>
    <lineage>
        <taxon>Bacteria</taxon>
        <taxon>Pseudomonadati</taxon>
        <taxon>Bacteroidota</taxon>
        <taxon>Sphingobacteriia</taxon>
        <taxon>Sphingobacteriales</taxon>
        <taxon>Sphingobacteriaceae</taxon>
        <taxon>Pedobacter</taxon>
    </lineage>
</organism>
<feature type="transmembrane region" description="Helical" evidence="5">
    <location>
        <begin position="65"/>
        <end position="83"/>
    </location>
</feature>
<reference evidence="8 9" key="3">
    <citation type="submission" date="2019-03" db="EMBL/GenBank/DDBJ databases">
        <title>Genomic Encyclopedia of Type Strains, Phase IV (KMG-IV): sequencing the most valuable type-strain genomes for metagenomic binning, comparative biology and taxonomic classification.</title>
        <authorList>
            <person name="Goeker M."/>
        </authorList>
    </citation>
    <scope>NUCLEOTIDE SEQUENCE [LARGE SCALE GENOMIC DNA]</scope>
    <source>
        <strain evidence="8 9">DSM 103236</strain>
    </source>
</reference>
<dbReference type="InterPro" id="IPR007016">
    <property type="entry name" value="O-antigen_ligase-rel_domated"/>
</dbReference>
<feature type="transmembrane region" description="Helical" evidence="5">
    <location>
        <begin position="89"/>
        <end position="106"/>
    </location>
</feature>
<dbReference type="InterPro" id="IPR051533">
    <property type="entry name" value="WaaL-like"/>
</dbReference>
<dbReference type="AlphaFoldDB" id="A0A4R2H4R3"/>
<feature type="transmembrane region" description="Helical" evidence="5">
    <location>
        <begin position="16"/>
        <end position="33"/>
    </location>
</feature>
<dbReference type="EMBL" id="BMJO01000007">
    <property type="protein sequence ID" value="GGE67363.1"/>
    <property type="molecule type" value="Genomic_DNA"/>
</dbReference>
<feature type="transmembrane region" description="Helical" evidence="5">
    <location>
        <begin position="391"/>
        <end position="410"/>
    </location>
</feature>
<gene>
    <name evidence="8" type="ORF">EV200_108134</name>
    <name evidence="7" type="ORF">GCM10011413_37540</name>
</gene>
<feature type="transmembrane region" description="Helical" evidence="5">
    <location>
        <begin position="118"/>
        <end position="136"/>
    </location>
</feature>
<evidence type="ECO:0000256" key="4">
    <source>
        <dbReference type="ARBA" id="ARBA00023136"/>
    </source>
</evidence>
<dbReference type="Pfam" id="PF04932">
    <property type="entry name" value="Wzy_C"/>
    <property type="match status" value="1"/>
</dbReference>
<dbReference type="RefSeq" id="WP_132535495.1">
    <property type="nucleotide sequence ID" value="NZ_BMJO01000007.1"/>
</dbReference>
<reference evidence="10" key="2">
    <citation type="journal article" date="2019" name="Int. J. Syst. Evol. Microbiol.">
        <title>The Global Catalogue of Microorganisms (GCM) 10K type strain sequencing project: providing services to taxonomists for standard genome sequencing and annotation.</title>
        <authorList>
            <consortium name="The Broad Institute Genomics Platform"/>
            <consortium name="The Broad Institute Genome Sequencing Center for Infectious Disease"/>
            <person name="Wu L."/>
            <person name="Ma J."/>
        </authorList>
    </citation>
    <scope>NUCLEOTIDE SEQUENCE [LARGE SCALE GENOMIC DNA]</scope>
    <source>
        <strain evidence="10">CGMCC 1.15644</strain>
    </source>
</reference>
<evidence type="ECO:0000313" key="8">
    <source>
        <dbReference type="EMBL" id="TCO20693.1"/>
    </source>
</evidence>
<feature type="transmembrane region" description="Helical" evidence="5">
    <location>
        <begin position="298"/>
        <end position="318"/>
    </location>
</feature>
<keyword evidence="10" id="KW-1185">Reference proteome</keyword>